<dbReference type="Proteomes" id="UP001153269">
    <property type="component" value="Unassembled WGS sequence"/>
</dbReference>
<feature type="compositionally biased region" description="Gly residues" evidence="1">
    <location>
        <begin position="36"/>
        <end position="48"/>
    </location>
</feature>
<proteinExistence type="predicted"/>
<feature type="compositionally biased region" description="Low complexity" evidence="1">
    <location>
        <begin position="1"/>
        <end position="19"/>
    </location>
</feature>
<reference evidence="3" key="1">
    <citation type="submission" date="2020-03" db="EMBL/GenBank/DDBJ databases">
        <authorList>
            <person name="Weist P."/>
        </authorList>
    </citation>
    <scope>NUCLEOTIDE SEQUENCE</scope>
</reference>
<evidence type="ECO:0000313" key="4">
    <source>
        <dbReference type="Proteomes" id="UP001153269"/>
    </source>
</evidence>
<gene>
    <name evidence="3" type="ORF">PLEPLA_LOCUS16442</name>
</gene>
<feature type="region of interest" description="Disordered" evidence="1">
    <location>
        <begin position="1"/>
        <end position="83"/>
    </location>
</feature>
<evidence type="ECO:0000256" key="2">
    <source>
        <dbReference type="SAM" id="Phobius"/>
    </source>
</evidence>
<keyword evidence="4" id="KW-1185">Reference proteome</keyword>
<dbReference type="EMBL" id="CADEAL010001057">
    <property type="protein sequence ID" value="CAB1428469.1"/>
    <property type="molecule type" value="Genomic_DNA"/>
</dbReference>
<evidence type="ECO:0000256" key="1">
    <source>
        <dbReference type="SAM" id="MobiDB-lite"/>
    </source>
</evidence>
<keyword evidence="2" id="KW-0472">Membrane</keyword>
<protein>
    <submittedName>
        <fullName evidence="3">Uncharacterized protein</fullName>
    </submittedName>
</protein>
<feature type="region of interest" description="Disordered" evidence="1">
    <location>
        <begin position="102"/>
        <end position="122"/>
    </location>
</feature>
<keyword evidence="2" id="KW-0812">Transmembrane</keyword>
<name>A0A9N7UAY4_PLEPL</name>
<feature type="transmembrane region" description="Helical" evidence="2">
    <location>
        <begin position="263"/>
        <end position="283"/>
    </location>
</feature>
<dbReference type="AlphaFoldDB" id="A0A9N7UAY4"/>
<evidence type="ECO:0000313" key="3">
    <source>
        <dbReference type="EMBL" id="CAB1428469.1"/>
    </source>
</evidence>
<sequence>MPARPSEPAVTPSTATPSPCGAADGKHLELLTSWQGGSGGDGGGGVGHGRTDSCGEGGNTASDVAKGKKANRATVRADEESRKGARRVGCSLNYIKLIADSDNKNEKPVNPSSNPGLPCSERSHLAITDTKSSNRGLRIDTKSMALPCAAGTACIFNFPLKLQGTGRKARRKGNKPLRAGDTSETERLPVEVVKGNDWPSPEFLSVEALSGNREETRGCLPGTLEGLHILSGLGTPVGISQVELEDVQEDFWDTLLSALDENVVFRSLCFLGFLFFLFFILSLPRLHSTSTFMALRGDTASVPRIVALSPPARLRKPP</sequence>
<accession>A0A9N7UAY4</accession>
<keyword evidence="2" id="KW-1133">Transmembrane helix</keyword>
<comment type="caution">
    <text evidence="3">The sequence shown here is derived from an EMBL/GenBank/DDBJ whole genome shotgun (WGS) entry which is preliminary data.</text>
</comment>
<organism evidence="3 4">
    <name type="scientific">Pleuronectes platessa</name>
    <name type="common">European plaice</name>
    <dbReference type="NCBI Taxonomy" id="8262"/>
    <lineage>
        <taxon>Eukaryota</taxon>
        <taxon>Metazoa</taxon>
        <taxon>Chordata</taxon>
        <taxon>Craniata</taxon>
        <taxon>Vertebrata</taxon>
        <taxon>Euteleostomi</taxon>
        <taxon>Actinopterygii</taxon>
        <taxon>Neopterygii</taxon>
        <taxon>Teleostei</taxon>
        <taxon>Neoteleostei</taxon>
        <taxon>Acanthomorphata</taxon>
        <taxon>Carangaria</taxon>
        <taxon>Pleuronectiformes</taxon>
        <taxon>Pleuronectoidei</taxon>
        <taxon>Pleuronectidae</taxon>
        <taxon>Pleuronectes</taxon>
    </lineage>
</organism>